<dbReference type="GO" id="GO:0000978">
    <property type="term" value="F:RNA polymerase II cis-regulatory region sequence-specific DNA binding"/>
    <property type="evidence" value="ECO:0007669"/>
    <property type="project" value="InterPro"/>
</dbReference>
<keyword evidence="7" id="KW-0238">DNA-binding</keyword>
<evidence type="ECO:0000256" key="6">
    <source>
        <dbReference type="ARBA" id="ARBA00023015"/>
    </source>
</evidence>
<dbReference type="InterPro" id="IPR049636">
    <property type="entry name" value="HNF4-like_DBD"/>
</dbReference>
<dbReference type="InterPro" id="IPR035500">
    <property type="entry name" value="NHR-like_dom_sf"/>
</dbReference>
<dbReference type="SMART" id="SM00399">
    <property type="entry name" value="ZnF_C4"/>
    <property type="match status" value="1"/>
</dbReference>
<evidence type="ECO:0000259" key="12">
    <source>
        <dbReference type="PROSITE" id="PS51843"/>
    </source>
</evidence>
<comment type="similarity">
    <text evidence="2">Belongs to the nuclear hormone receptor family.</text>
</comment>
<dbReference type="InterPro" id="IPR000536">
    <property type="entry name" value="Nucl_hrmn_rcpt_lig-bd"/>
</dbReference>
<dbReference type="PROSITE" id="PS51843">
    <property type="entry name" value="NR_LBD"/>
    <property type="match status" value="1"/>
</dbReference>
<dbReference type="EMBL" id="LIAE01006665">
    <property type="protein sequence ID" value="PAV86437.1"/>
    <property type="molecule type" value="Genomic_DNA"/>
</dbReference>
<evidence type="ECO:0000256" key="9">
    <source>
        <dbReference type="ARBA" id="ARBA00023170"/>
    </source>
</evidence>
<dbReference type="PROSITE" id="PS51030">
    <property type="entry name" value="NUCLEAR_REC_DBD_2"/>
    <property type="match status" value="1"/>
</dbReference>
<dbReference type="AlphaFoldDB" id="A0A2A2LK83"/>
<organism evidence="13 14">
    <name type="scientific">Diploscapter pachys</name>
    <dbReference type="NCBI Taxonomy" id="2018661"/>
    <lineage>
        <taxon>Eukaryota</taxon>
        <taxon>Metazoa</taxon>
        <taxon>Ecdysozoa</taxon>
        <taxon>Nematoda</taxon>
        <taxon>Chromadorea</taxon>
        <taxon>Rhabditida</taxon>
        <taxon>Rhabditina</taxon>
        <taxon>Rhabditomorpha</taxon>
        <taxon>Rhabditoidea</taxon>
        <taxon>Rhabditidae</taxon>
        <taxon>Diploscapter</taxon>
    </lineage>
</organism>
<comment type="subcellular location">
    <subcellularLocation>
        <location evidence="1">Nucleus</location>
    </subcellularLocation>
</comment>
<protein>
    <recommendedName>
        <fullName evidence="15">Nuclear receptor domain-containing protein</fullName>
    </recommendedName>
</protein>
<dbReference type="PRINTS" id="PR00398">
    <property type="entry name" value="STRDHORMONER"/>
</dbReference>
<name>A0A2A2LK83_9BILA</name>
<dbReference type="STRING" id="2018661.A0A2A2LK83"/>
<keyword evidence="3" id="KW-0479">Metal-binding</keyword>
<evidence type="ECO:0000256" key="5">
    <source>
        <dbReference type="ARBA" id="ARBA00022833"/>
    </source>
</evidence>
<sequence>MEICNAPPLVISSGKFHDESTTYYDSNSDERFEEAERESPPDVKPILPLPITSFTELPRNVCPTTCVVCGDAATGCKTFYRRTLLAERNYECKRGGTCFEVLPKEKRCICRKCRFDRCVQVGMDPLAIQMNIDPRKNKMIMNIVGKRKIEEETALVPSTSKISNSNVPSHLRSIEDIAENLIDNLIYVEWKTDVFRKSAYNPPAASLPGLAQLLSATSNLSIADKLGPMPNWPIERNISMEKEKQMLKQGLRPSYYNRKEKKHWLAFDLLTIIEYAKTFPIIHQLSEQDRIVLLKSVSLLCYNLQQSWFSYESKSDTVIHPDGTPPLTMRYFGLEYSKKSILPFMRDHVDKKEYCLLKAIILCNPATAGLSDEGVQLLTTERERYSRALFLYCMANRGLIGPAHYAAVLSLVDMIEHQAKRQKDMHLLLRIELPNRCRVQLIEEVMD</sequence>
<evidence type="ECO:0000259" key="11">
    <source>
        <dbReference type="PROSITE" id="PS51030"/>
    </source>
</evidence>
<dbReference type="SUPFAM" id="SSF48508">
    <property type="entry name" value="Nuclear receptor ligand-binding domain"/>
    <property type="match status" value="1"/>
</dbReference>
<evidence type="ECO:0000256" key="3">
    <source>
        <dbReference type="ARBA" id="ARBA00022723"/>
    </source>
</evidence>
<accession>A0A2A2LK83</accession>
<evidence type="ECO:0000256" key="2">
    <source>
        <dbReference type="ARBA" id="ARBA00005993"/>
    </source>
</evidence>
<proteinExistence type="inferred from homology"/>
<dbReference type="OrthoDB" id="9984314at2759"/>
<reference evidence="13 14" key="1">
    <citation type="journal article" date="2017" name="Curr. Biol.">
        <title>Genome architecture and evolution of a unichromosomal asexual nematode.</title>
        <authorList>
            <person name="Fradin H."/>
            <person name="Zegar C."/>
            <person name="Gutwein M."/>
            <person name="Lucas J."/>
            <person name="Kovtun M."/>
            <person name="Corcoran D."/>
            <person name="Baugh L.R."/>
            <person name="Kiontke K."/>
            <person name="Gunsalus K."/>
            <person name="Fitch D.H."/>
            <person name="Piano F."/>
        </authorList>
    </citation>
    <scope>NUCLEOTIDE SEQUENCE [LARGE SCALE GENOMIC DNA]</scope>
    <source>
        <strain evidence="13">PF1309</strain>
    </source>
</reference>
<evidence type="ECO:0008006" key="15">
    <source>
        <dbReference type="Google" id="ProtNLM"/>
    </source>
</evidence>
<feature type="domain" description="Nuclear receptor" evidence="11">
    <location>
        <begin position="72"/>
        <end position="130"/>
    </location>
</feature>
<evidence type="ECO:0000256" key="10">
    <source>
        <dbReference type="ARBA" id="ARBA00023242"/>
    </source>
</evidence>
<dbReference type="GO" id="GO:0003700">
    <property type="term" value="F:DNA-binding transcription factor activity"/>
    <property type="evidence" value="ECO:0007669"/>
    <property type="project" value="InterPro"/>
</dbReference>
<dbReference type="SMART" id="SM00430">
    <property type="entry name" value="HOLI"/>
    <property type="match status" value="1"/>
</dbReference>
<keyword evidence="10" id="KW-0539">Nucleus</keyword>
<keyword evidence="6" id="KW-0805">Transcription regulation</keyword>
<evidence type="ECO:0000313" key="13">
    <source>
        <dbReference type="EMBL" id="PAV86437.1"/>
    </source>
</evidence>
<dbReference type="CDD" id="cd06960">
    <property type="entry name" value="NR_DBD_HNF4A"/>
    <property type="match status" value="1"/>
</dbReference>
<evidence type="ECO:0000256" key="8">
    <source>
        <dbReference type="ARBA" id="ARBA00023163"/>
    </source>
</evidence>
<dbReference type="SUPFAM" id="SSF57716">
    <property type="entry name" value="Glucocorticoid receptor-like (DNA-binding domain)"/>
    <property type="match status" value="1"/>
</dbReference>
<dbReference type="Pfam" id="PF00105">
    <property type="entry name" value="zf-C4"/>
    <property type="match status" value="1"/>
</dbReference>
<keyword evidence="14" id="KW-1185">Reference proteome</keyword>
<dbReference type="InterPro" id="IPR001723">
    <property type="entry name" value="Nuclear_hrmn_rcpt"/>
</dbReference>
<keyword evidence="9" id="KW-0675">Receptor</keyword>
<dbReference type="GO" id="GO:0005634">
    <property type="term" value="C:nucleus"/>
    <property type="evidence" value="ECO:0007669"/>
    <property type="project" value="UniProtKB-SubCell"/>
</dbReference>
<dbReference type="InterPro" id="IPR001628">
    <property type="entry name" value="Znf_hrmn_rcpt"/>
</dbReference>
<dbReference type="GO" id="GO:0008270">
    <property type="term" value="F:zinc ion binding"/>
    <property type="evidence" value="ECO:0007669"/>
    <property type="project" value="UniProtKB-KW"/>
</dbReference>
<keyword evidence="8" id="KW-0804">Transcription</keyword>
<keyword evidence="5" id="KW-0862">Zinc</keyword>
<evidence type="ECO:0000256" key="4">
    <source>
        <dbReference type="ARBA" id="ARBA00022771"/>
    </source>
</evidence>
<feature type="domain" description="NR LBD" evidence="12">
    <location>
        <begin position="235"/>
        <end position="447"/>
    </location>
</feature>
<dbReference type="Proteomes" id="UP000218231">
    <property type="component" value="Unassembled WGS sequence"/>
</dbReference>
<dbReference type="InterPro" id="IPR050274">
    <property type="entry name" value="Nuclear_hormone_rcpt_NR2"/>
</dbReference>
<evidence type="ECO:0000256" key="1">
    <source>
        <dbReference type="ARBA" id="ARBA00004123"/>
    </source>
</evidence>
<dbReference type="PANTHER" id="PTHR24083">
    <property type="entry name" value="NUCLEAR HORMONE RECEPTOR"/>
    <property type="match status" value="1"/>
</dbReference>
<evidence type="ECO:0000313" key="14">
    <source>
        <dbReference type="Proteomes" id="UP000218231"/>
    </source>
</evidence>
<dbReference type="Gene3D" id="1.10.565.10">
    <property type="entry name" value="Retinoid X Receptor"/>
    <property type="match status" value="1"/>
</dbReference>
<comment type="caution">
    <text evidence="13">The sequence shown here is derived from an EMBL/GenBank/DDBJ whole genome shotgun (WGS) entry which is preliminary data.</text>
</comment>
<dbReference type="InterPro" id="IPR013088">
    <property type="entry name" value="Znf_NHR/GATA"/>
</dbReference>
<evidence type="ECO:0000256" key="7">
    <source>
        <dbReference type="ARBA" id="ARBA00023125"/>
    </source>
</evidence>
<dbReference type="Gene3D" id="3.30.50.10">
    <property type="entry name" value="Erythroid Transcription Factor GATA-1, subunit A"/>
    <property type="match status" value="1"/>
</dbReference>
<keyword evidence="4" id="KW-0863">Zinc-finger</keyword>
<gene>
    <name evidence="13" type="ORF">WR25_21033</name>
</gene>
<dbReference type="Pfam" id="PF00104">
    <property type="entry name" value="Hormone_recep"/>
    <property type="match status" value="1"/>
</dbReference>